<dbReference type="Gene3D" id="3.40.1090.10">
    <property type="entry name" value="Cytosolic phospholipase A2 catalytic domain"/>
    <property type="match status" value="1"/>
</dbReference>
<proteinExistence type="predicted"/>
<evidence type="ECO:0000313" key="6">
    <source>
        <dbReference type="Proteomes" id="UP000245802"/>
    </source>
</evidence>
<dbReference type="AlphaFoldDB" id="A0A2Z3HA46"/>
<dbReference type="InterPro" id="IPR016035">
    <property type="entry name" value="Acyl_Trfase/lysoPLipase"/>
</dbReference>
<keyword evidence="1" id="KW-0443">Lipid metabolism</keyword>
<organism evidence="5 6">
    <name type="scientific">Gemmata obscuriglobus</name>
    <dbReference type="NCBI Taxonomy" id="114"/>
    <lineage>
        <taxon>Bacteria</taxon>
        <taxon>Pseudomonadati</taxon>
        <taxon>Planctomycetota</taxon>
        <taxon>Planctomycetia</taxon>
        <taxon>Gemmatales</taxon>
        <taxon>Gemmataceae</taxon>
        <taxon>Gemmata</taxon>
    </lineage>
</organism>
<comment type="caution">
    <text evidence="2">Lacks conserved residue(s) required for the propagation of feature annotation.</text>
</comment>
<evidence type="ECO:0000256" key="3">
    <source>
        <dbReference type="SAM" id="MobiDB-lite"/>
    </source>
</evidence>
<dbReference type="EMBL" id="CP025958">
    <property type="protein sequence ID" value="AWM39895.1"/>
    <property type="molecule type" value="Genomic_DNA"/>
</dbReference>
<dbReference type="KEGG" id="gog:C1280_24745"/>
<reference evidence="5 6" key="1">
    <citation type="submission" date="2018-01" db="EMBL/GenBank/DDBJ databases">
        <title>G. obscuriglobus.</title>
        <authorList>
            <person name="Franke J."/>
            <person name="Blomberg W."/>
            <person name="Selmecki A."/>
        </authorList>
    </citation>
    <scope>NUCLEOTIDE SEQUENCE [LARGE SCALE GENOMIC DNA]</scope>
    <source>
        <strain evidence="5 6">DSM 5831</strain>
    </source>
</reference>
<gene>
    <name evidence="5" type="ORF">C1280_24745</name>
</gene>
<name>A0A2Z3HA46_9BACT</name>
<dbReference type="PROSITE" id="PS51635">
    <property type="entry name" value="PNPLA"/>
    <property type="match status" value="1"/>
</dbReference>
<dbReference type="InterPro" id="IPR002641">
    <property type="entry name" value="PNPLA_dom"/>
</dbReference>
<dbReference type="SUPFAM" id="SSF52151">
    <property type="entry name" value="FabD/lysophospholipase-like"/>
    <property type="match status" value="1"/>
</dbReference>
<protein>
    <recommendedName>
        <fullName evidence="4">PNPLA domain-containing protein</fullName>
    </recommendedName>
</protein>
<feature type="short sequence motif" description="GXSXG" evidence="2">
    <location>
        <begin position="160"/>
        <end position="164"/>
    </location>
</feature>
<dbReference type="GO" id="GO:0006629">
    <property type="term" value="P:lipid metabolic process"/>
    <property type="evidence" value="ECO:0007669"/>
    <property type="project" value="UniProtKB-KW"/>
</dbReference>
<dbReference type="Proteomes" id="UP000245802">
    <property type="component" value="Chromosome"/>
</dbReference>
<evidence type="ECO:0000313" key="5">
    <source>
        <dbReference type="EMBL" id="AWM39895.1"/>
    </source>
</evidence>
<dbReference type="Pfam" id="PF01734">
    <property type="entry name" value="Patatin"/>
    <property type="match status" value="1"/>
</dbReference>
<evidence type="ECO:0000256" key="2">
    <source>
        <dbReference type="PROSITE-ProRule" id="PRU01161"/>
    </source>
</evidence>
<accession>A0A2Z3HA46</accession>
<evidence type="ECO:0000256" key="1">
    <source>
        <dbReference type="ARBA" id="ARBA00023098"/>
    </source>
</evidence>
<feature type="region of interest" description="Disordered" evidence="3">
    <location>
        <begin position="423"/>
        <end position="444"/>
    </location>
</feature>
<evidence type="ECO:0000259" key="4">
    <source>
        <dbReference type="PROSITE" id="PS51635"/>
    </source>
</evidence>
<sequence>MPKSRGAPVALRTPTWRLTGCASGAISSRPQGTVAGVCMGTGSFGRLGGARIAQLFTRLVPLALAATVGCLGPKVRPPVPDEVATKVWSNARPGDDYHDADTDAVAGLAAVMQGAAAPPAGRPQNVLCVSGGGKYAAFTAGALVGWSAAGTRPTFDVATGVSSGAPTAFLAFLGPKYDRALSSIFVSLRRSDLFRWRPVRGVLSGGALMTSAPLEELLGRYIDDEVMADLCAAQADGRRLFIATSNVLTHRLVVWDLGGIASSGRPDAKEIVRKVVLAACSIPGIVPAVKFDVTVDGVRYQELHADAGNLAQVFVRTNGPLAPGSNVWVLSAGKTHQNRSRQNPGTFETLVNAVSTALYALFRADTVKLHALCRVTNSRFGLIALPDNFEGRSSSMVFDPEESKRMYLVGYQMGAGGAWELLPPDTAPGQTNPPRAGLEFTTQP</sequence>
<dbReference type="OrthoDB" id="213032at2"/>
<keyword evidence="6" id="KW-1185">Reference proteome</keyword>
<feature type="domain" description="PNPLA" evidence="4">
    <location>
        <begin position="127"/>
        <end position="316"/>
    </location>
</feature>